<dbReference type="InterPro" id="IPR052600">
    <property type="entry name" value="Nuc_rcpt_coact/corep"/>
</dbReference>
<dbReference type="OrthoDB" id="10044938at2759"/>
<keyword evidence="5" id="KW-1185">Reference proteome</keyword>
<feature type="compositionally biased region" description="Low complexity" evidence="2">
    <location>
        <begin position="283"/>
        <end position="304"/>
    </location>
</feature>
<feature type="compositionally biased region" description="Basic and acidic residues" evidence="2">
    <location>
        <begin position="584"/>
        <end position="595"/>
    </location>
</feature>
<feature type="compositionally biased region" description="Low complexity" evidence="2">
    <location>
        <begin position="181"/>
        <end position="203"/>
    </location>
</feature>
<reference evidence="4 5" key="1">
    <citation type="submission" date="2015-07" db="EMBL/GenBank/DDBJ databases">
        <title>The genome of the fungus Escovopsis weberi, a specialized disease agent of ant agriculture.</title>
        <authorList>
            <person name="de Man T.J."/>
            <person name="Stajich J.E."/>
            <person name="Kubicek C.P."/>
            <person name="Chenthamara K."/>
            <person name="Atanasova L."/>
            <person name="Druzhinina I.S."/>
            <person name="Birnbaum S."/>
            <person name="Barribeau S.M."/>
            <person name="Teiling C."/>
            <person name="Suen G."/>
            <person name="Currie C."/>
            <person name="Gerardo N.M."/>
        </authorList>
    </citation>
    <scope>NUCLEOTIDE SEQUENCE [LARGE SCALE GENOMIC DNA]</scope>
</reference>
<dbReference type="GO" id="GO:0003723">
    <property type="term" value="F:RNA binding"/>
    <property type="evidence" value="ECO:0007669"/>
    <property type="project" value="UniProtKB-UniRule"/>
</dbReference>
<dbReference type="Pfam" id="PF00076">
    <property type="entry name" value="RRM_1"/>
    <property type="match status" value="1"/>
</dbReference>
<dbReference type="Proteomes" id="UP000053831">
    <property type="component" value="Unassembled WGS sequence"/>
</dbReference>
<dbReference type="AlphaFoldDB" id="A0A0M8MVX1"/>
<sequence length="871" mass="92415">MLDPENEATLQATANLSPVSPSPVHSVAVLAVPALQNTVDTIDAMVAAASAAPNGAPDALRGLVHDHDHDHDMAAAADPMEDPVDDDSFDDAYAEEAAEPAAAAAAVPPEHEAIESDDYAKTFDSPVEPQDGEDFEDHHVSSRQRESNNASLPLSSSPSSSSSSSASEPLISHTPDVPHLSPNASATAPQAAAVPPTAAAPQPQLEADPRSVVPLSGPSTRAPEPPAASDAPSAPTTQPIAGAESATRESQQSSVDIQQLVADLTARPVESSFGASDPSSAKSPVTAQASAASSSLPSTALPSPSSLPPRPPLPQTTSQSYASQHHPAGSSSKHSGDPAPHAAPGQSSFVLPGAPGASAEATGKHSAQASVSSMNAASSAPDGTNDAEYQRRWAQFMADERQYLSEARWDCFPEGSRIFIGNLSSDKVSKKDVFDLFHKFGRLAQISLKSAYGFVQYHTANEGWKALKTLEGTELKGRRIHLEISRMQEKPKKERNRSSDRNRGSRESGRRADKHNREENRSQRNHSPRRKDHYGRNDSYTGGGERAGRYYDSGRGRGRSRSPDYKRGDRDYRRRSPSPYGARSRHDAELEIPRRYGSDVPDVQIIMQPDVSRDFATWTEGAFKARGLKTAVMYLHPRMPKDQVIQRQAAEGVLAVVDLDLRSQSIGRIPIHLFDRSGGMHNVRFEQYVDLEPGTAAEIILRAKAPPAVSYGQSYGYPVHQYGAQPGPAAAGYPAMAQAGAYPPQQPSGPSAADIASLMGRVDNATLQQLLSTIQATSPGVPAPQGAHPGFPQAGPNPAAPSLGGQVDIQAILGSLNSNQGSQQHPPQAPYDGHYEYRGHPQGSPSSAAPGGDAAAAQVQNIMAQLARYRQ</sequence>
<feature type="domain" description="RRM" evidence="3">
    <location>
        <begin position="416"/>
        <end position="487"/>
    </location>
</feature>
<dbReference type="PANTHER" id="PTHR23295">
    <property type="entry name" value="NUCLEAR RECEPTOR COACTIVATOR 5-RELATED"/>
    <property type="match status" value="1"/>
</dbReference>
<feature type="region of interest" description="Disordered" evidence="2">
    <location>
        <begin position="122"/>
        <end position="385"/>
    </location>
</feature>
<dbReference type="EMBL" id="LGSR01000022">
    <property type="protein sequence ID" value="KOS17907.1"/>
    <property type="molecule type" value="Genomic_DNA"/>
</dbReference>
<feature type="compositionally biased region" description="Basic and acidic residues" evidence="2">
    <location>
        <begin position="546"/>
        <end position="574"/>
    </location>
</feature>
<feature type="region of interest" description="Disordered" evidence="2">
    <location>
        <begin position="817"/>
        <end position="856"/>
    </location>
</feature>
<dbReference type="PROSITE" id="PS50102">
    <property type="entry name" value="RRM"/>
    <property type="match status" value="1"/>
</dbReference>
<dbReference type="PANTHER" id="PTHR23295:SF6">
    <property type="entry name" value="NEOSIN, ISOFORM A"/>
    <property type="match status" value="1"/>
</dbReference>
<evidence type="ECO:0000259" key="3">
    <source>
        <dbReference type="PROSITE" id="PS50102"/>
    </source>
</evidence>
<accession>A0A0M8MVX1</accession>
<feature type="region of interest" description="Disordered" evidence="2">
    <location>
        <begin position="777"/>
        <end position="800"/>
    </location>
</feature>
<evidence type="ECO:0000256" key="1">
    <source>
        <dbReference type="PROSITE-ProRule" id="PRU00176"/>
    </source>
</evidence>
<feature type="region of interest" description="Disordered" evidence="2">
    <location>
        <begin position="483"/>
        <end position="595"/>
    </location>
</feature>
<dbReference type="Gene3D" id="3.30.70.330">
    <property type="match status" value="1"/>
</dbReference>
<organism evidence="4 5">
    <name type="scientific">Escovopsis weberi</name>
    <dbReference type="NCBI Taxonomy" id="150374"/>
    <lineage>
        <taxon>Eukaryota</taxon>
        <taxon>Fungi</taxon>
        <taxon>Dikarya</taxon>
        <taxon>Ascomycota</taxon>
        <taxon>Pezizomycotina</taxon>
        <taxon>Sordariomycetes</taxon>
        <taxon>Hypocreomycetidae</taxon>
        <taxon>Hypocreales</taxon>
        <taxon>Hypocreaceae</taxon>
        <taxon>Escovopsis</taxon>
    </lineage>
</organism>
<dbReference type="InterPro" id="IPR000504">
    <property type="entry name" value="RRM_dom"/>
</dbReference>
<feature type="compositionally biased region" description="Polar residues" evidence="2">
    <location>
        <begin position="817"/>
        <end position="826"/>
    </location>
</feature>
<feature type="compositionally biased region" description="Polar residues" evidence="2">
    <location>
        <begin position="248"/>
        <end position="257"/>
    </location>
</feature>
<feature type="compositionally biased region" description="Pro residues" evidence="2">
    <location>
        <begin position="305"/>
        <end position="314"/>
    </location>
</feature>
<dbReference type="SUPFAM" id="SSF54928">
    <property type="entry name" value="RNA-binding domain, RBD"/>
    <property type="match status" value="1"/>
</dbReference>
<evidence type="ECO:0000313" key="5">
    <source>
        <dbReference type="Proteomes" id="UP000053831"/>
    </source>
</evidence>
<evidence type="ECO:0000313" key="4">
    <source>
        <dbReference type="EMBL" id="KOS17907.1"/>
    </source>
</evidence>
<protein>
    <submittedName>
        <fullName evidence="4">Putative RNA-binding protein</fullName>
    </submittedName>
</protein>
<dbReference type="STRING" id="150374.A0A0M8MVX1"/>
<feature type="compositionally biased region" description="Low complexity" evidence="2">
    <location>
        <begin position="147"/>
        <end position="167"/>
    </location>
</feature>
<feature type="compositionally biased region" description="Basic and acidic residues" evidence="2">
    <location>
        <begin position="483"/>
        <end position="522"/>
    </location>
</feature>
<feature type="compositionally biased region" description="Low complexity" evidence="2">
    <location>
        <begin position="366"/>
        <end position="380"/>
    </location>
</feature>
<comment type="caution">
    <text evidence="4">The sequence shown here is derived from an EMBL/GenBank/DDBJ whole genome shotgun (WGS) entry which is preliminary data.</text>
</comment>
<feature type="compositionally biased region" description="Basic and acidic residues" evidence="2">
    <location>
        <begin position="136"/>
        <end position="146"/>
    </location>
</feature>
<dbReference type="InterPro" id="IPR035979">
    <property type="entry name" value="RBD_domain_sf"/>
</dbReference>
<dbReference type="InterPro" id="IPR012677">
    <property type="entry name" value="Nucleotide-bd_a/b_plait_sf"/>
</dbReference>
<feature type="compositionally biased region" description="Polar residues" evidence="2">
    <location>
        <begin position="273"/>
        <end position="282"/>
    </location>
</feature>
<proteinExistence type="predicted"/>
<gene>
    <name evidence="4" type="ORF">ESCO_002675</name>
</gene>
<name>A0A0M8MVX1_ESCWE</name>
<feature type="compositionally biased region" description="Basic residues" evidence="2">
    <location>
        <begin position="523"/>
        <end position="533"/>
    </location>
</feature>
<evidence type="ECO:0000256" key="2">
    <source>
        <dbReference type="SAM" id="MobiDB-lite"/>
    </source>
</evidence>
<keyword evidence="1" id="KW-0694">RNA-binding</keyword>
<feature type="compositionally biased region" description="Low complexity" evidence="2">
    <location>
        <begin position="841"/>
        <end position="856"/>
    </location>
</feature>
<dbReference type="SMART" id="SM00360">
    <property type="entry name" value="RRM"/>
    <property type="match status" value="1"/>
</dbReference>